<evidence type="ECO:0000256" key="1">
    <source>
        <dbReference type="SAM" id="Coils"/>
    </source>
</evidence>
<reference evidence="3" key="1">
    <citation type="submission" date="2023-07" db="EMBL/GenBank/DDBJ databases">
        <authorList>
            <consortium name="AG Swart"/>
            <person name="Singh M."/>
            <person name="Singh A."/>
            <person name="Seah K."/>
            <person name="Emmerich C."/>
        </authorList>
    </citation>
    <scope>NUCLEOTIDE SEQUENCE</scope>
    <source>
        <strain evidence="3">DP1</strain>
    </source>
</reference>
<accession>A0AAD2DA91</accession>
<organism evidence="3 4">
    <name type="scientific">Euplotes crassus</name>
    <dbReference type="NCBI Taxonomy" id="5936"/>
    <lineage>
        <taxon>Eukaryota</taxon>
        <taxon>Sar</taxon>
        <taxon>Alveolata</taxon>
        <taxon>Ciliophora</taxon>
        <taxon>Intramacronucleata</taxon>
        <taxon>Spirotrichea</taxon>
        <taxon>Hypotrichia</taxon>
        <taxon>Euplotida</taxon>
        <taxon>Euplotidae</taxon>
        <taxon>Moneuplotes</taxon>
    </lineage>
</organism>
<name>A0AAD2DA91_EUPCR</name>
<dbReference type="AlphaFoldDB" id="A0AAD2DA91"/>
<feature type="region of interest" description="Disordered" evidence="2">
    <location>
        <begin position="1"/>
        <end position="29"/>
    </location>
</feature>
<evidence type="ECO:0000256" key="2">
    <source>
        <dbReference type="SAM" id="MobiDB-lite"/>
    </source>
</evidence>
<feature type="compositionally biased region" description="Polar residues" evidence="2">
    <location>
        <begin position="709"/>
        <end position="724"/>
    </location>
</feature>
<protein>
    <submittedName>
        <fullName evidence="3">Uncharacterized protein</fullName>
    </submittedName>
</protein>
<feature type="coiled-coil region" evidence="1">
    <location>
        <begin position="218"/>
        <end position="492"/>
    </location>
</feature>
<proteinExistence type="predicted"/>
<evidence type="ECO:0000313" key="4">
    <source>
        <dbReference type="Proteomes" id="UP001295684"/>
    </source>
</evidence>
<dbReference type="Proteomes" id="UP001295684">
    <property type="component" value="Unassembled WGS sequence"/>
</dbReference>
<feature type="compositionally biased region" description="Low complexity" evidence="2">
    <location>
        <begin position="47"/>
        <end position="61"/>
    </location>
</feature>
<evidence type="ECO:0000313" key="3">
    <source>
        <dbReference type="EMBL" id="CAI2386827.1"/>
    </source>
</evidence>
<comment type="caution">
    <text evidence="3">The sequence shown here is derived from an EMBL/GenBank/DDBJ whole genome shotgun (WGS) entry which is preliminary data.</text>
</comment>
<feature type="compositionally biased region" description="Basic and acidic residues" evidence="2">
    <location>
        <begin position="18"/>
        <end position="29"/>
    </location>
</feature>
<sequence length="738" mass="86337">MPKKKHADPYSLVGKTARNGEKHSFIKKDQKPLSLNIRDAFYSHSQTNSESSSCVSSQAESNNKKLKRPKINSTTIDNEIGYKSLRALSSKKRKLVRESTVQQFCKPPRSKLISKKGFTSTRNNQSVVTMKKAKLLKKKGLRVLKNPEIVKLAPFSISLVTGKKTTCGYSTSATPNNRQSFGTPSCLKSIAERNKILKEIENLSKALLSQQGRFQMAVEKIKAERKKHKKTKKHLEKSELKKDQIEYLKRRIEDLKRNEENLLQDLVQQQSISKDALQGLENLRVKFDEEKKLMKDELDHYYNLLLEQEREKYLQLQERVRQLEKVERQVKEMEVKNSGQERRNNEQRETMYSLQSMLEDSRKKCQELEEKLDDKTTELELKETKYNTVISNLKEKLANLEEKTNQKYQDHIRELQEENQVKDEEIMMKTKEIEMLHANTTTKFSHLESRNDELEAQINHKERDYLEEKFRREELESEVKRLKEELDDIQTKNAMTGKYGFKDSYLANAQPQEVPNFKAEEPNYVYECKSQSNDMEYENIYGKLTSELTNLRNDINNLKSDKESLSSSKKAPVPSVAYETLNFQENKNYNAYYKKSFNNKPRQVLSTKKLNDDPQRNIQRIKSIDSNFSDLERLNALEKHLNDQNGLDEALRSETESQDISYRQSDIENFTSEIDPQYLLQSENQSPNQESYKNQQSAREINRVYWETTNEIDTNGDGSKQSKGIPNLNMDKVYSRYS</sequence>
<keyword evidence="1" id="KW-0175">Coiled coil</keyword>
<feature type="coiled-coil region" evidence="1">
    <location>
        <begin position="541"/>
        <end position="568"/>
    </location>
</feature>
<feature type="region of interest" description="Disordered" evidence="2">
    <location>
        <begin position="709"/>
        <end position="738"/>
    </location>
</feature>
<dbReference type="EMBL" id="CAMPGE010029363">
    <property type="protein sequence ID" value="CAI2386827.1"/>
    <property type="molecule type" value="Genomic_DNA"/>
</dbReference>
<gene>
    <name evidence="3" type="ORF">ECRASSUSDP1_LOCUS28452</name>
</gene>
<feature type="region of interest" description="Disordered" evidence="2">
    <location>
        <begin position="47"/>
        <end position="72"/>
    </location>
</feature>
<keyword evidence="4" id="KW-1185">Reference proteome</keyword>